<organism evidence="1 2">
    <name type="scientific">Pedobacter soli</name>
    <dbReference type="NCBI Taxonomy" id="390242"/>
    <lineage>
        <taxon>Bacteria</taxon>
        <taxon>Pseudomonadati</taxon>
        <taxon>Bacteroidota</taxon>
        <taxon>Sphingobacteriia</taxon>
        <taxon>Sphingobacteriales</taxon>
        <taxon>Sphingobacteriaceae</taxon>
        <taxon>Pedobacter</taxon>
    </lineage>
</organism>
<dbReference type="EMBL" id="FMZH01000012">
    <property type="protein sequence ID" value="SDE14413.1"/>
    <property type="molecule type" value="Genomic_DNA"/>
</dbReference>
<protein>
    <submittedName>
        <fullName evidence="1">Uncharacterized protein</fullName>
    </submittedName>
</protein>
<accession>A0A1G7AI72</accession>
<keyword evidence="2" id="KW-1185">Reference proteome</keyword>
<evidence type="ECO:0000313" key="1">
    <source>
        <dbReference type="EMBL" id="SDE14413.1"/>
    </source>
</evidence>
<evidence type="ECO:0000313" key="2">
    <source>
        <dbReference type="Proteomes" id="UP000199455"/>
    </source>
</evidence>
<dbReference type="Proteomes" id="UP000199455">
    <property type="component" value="Unassembled WGS sequence"/>
</dbReference>
<dbReference type="STRING" id="390242.SAMN04488024_112104"/>
<dbReference type="AlphaFoldDB" id="A0A1G7AI72"/>
<name>A0A1G7AI72_9SPHI</name>
<proteinExistence type="predicted"/>
<sequence length="414" mass="48657">MSFTYFYLLNLLVKLIYKLKRTIMESSANFGNESRSFLAAIADFFRDYTIADRIDFLDNWVNPISVDEALIQKNEPAALFNFYEQLLKLLNGAETVFKGFKQDFVFFEAIQMDAAELKKEMVLIQYQAKHLLKNEMTKPRQAFVAIFFFYDAAHYQLNYKDWLQAALAGNTDEDWNEYTYPVYQNTKKMLEACWLIHERVISKNSSRSIDYHYDLAVFENTSPLCLTEMLEANPFGVVESFFNLDDLAGHKTYLKNWYKAALGKEDRVRNAADYFFLYNQFTQLLYAGYLIATRKLFYDINGNTLTTMLSSNKANRITDGHYHAGQYEINTLPVRYVNNPYRFIELFFVPEKIKRLRLGLLEWLYAAFSTQNSIKLMDKEFLFEQYETLLMLTEAFFLMITQPFSPALLTIPDE</sequence>
<gene>
    <name evidence="1" type="ORF">SAMN04488024_112104</name>
</gene>
<reference evidence="2" key="1">
    <citation type="submission" date="2016-10" db="EMBL/GenBank/DDBJ databases">
        <authorList>
            <person name="Varghese N."/>
            <person name="Submissions S."/>
        </authorList>
    </citation>
    <scope>NUCLEOTIDE SEQUENCE [LARGE SCALE GENOMIC DNA]</scope>
    <source>
        <strain evidence="2">DSM 18609</strain>
    </source>
</reference>